<reference evidence="1" key="1">
    <citation type="journal article" date="2015" name="Genome Announc.">
        <title>Draft Genome Sequence of Thiostrepton-Producing Streptomyces azureus ATCC 14921.</title>
        <authorList>
            <person name="Sakihara K."/>
            <person name="Maeda J."/>
            <person name="Tashiro K."/>
            <person name="Fujino Y."/>
            <person name="Kuhara S."/>
            <person name="Ohshima T."/>
            <person name="Ogata S."/>
            <person name="Doi K."/>
        </authorList>
    </citation>
    <scope>NUCLEOTIDE SEQUENCE [LARGE SCALE GENOMIC DNA]</scope>
    <source>
        <strain evidence="1">ATCC14921</strain>
    </source>
</reference>
<organism evidence="1 2">
    <name type="scientific">Streptomyces azureus</name>
    <dbReference type="NCBI Taxonomy" id="146537"/>
    <lineage>
        <taxon>Bacteria</taxon>
        <taxon>Bacillati</taxon>
        <taxon>Actinomycetota</taxon>
        <taxon>Actinomycetes</taxon>
        <taxon>Kitasatosporales</taxon>
        <taxon>Streptomycetaceae</taxon>
        <taxon>Streptomyces</taxon>
    </lineage>
</organism>
<dbReference type="OrthoDB" id="3394231at2"/>
<sequence>MVPDAAALLDEIDDVDVWVIFDNGERWSGTVCTLENVHRVMDDWREAGECPGGLADAPLGNLIIGYLMNGDLGSPGDVGHQI</sequence>
<name>A0A0K8PP47_STRAJ</name>
<dbReference type="EMBL" id="DF968308">
    <property type="protein sequence ID" value="GAP49652.1"/>
    <property type="molecule type" value="Genomic_DNA"/>
</dbReference>
<accession>A0A0K8PP47</accession>
<dbReference type="AlphaFoldDB" id="A0A0K8PP47"/>
<evidence type="ECO:0000313" key="1">
    <source>
        <dbReference type="EMBL" id="GAP49652.1"/>
    </source>
</evidence>
<evidence type="ECO:0000313" key="2">
    <source>
        <dbReference type="Proteomes" id="UP000053859"/>
    </source>
</evidence>
<gene>
    <name evidence="1" type="ORF">SAZU_4515</name>
</gene>
<proteinExistence type="predicted"/>
<dbReference type="PATRIC" id="fig|146537.3.peg.4746"/>
<keyword evidence="2" id="KW-1185">Reference proteome</keyword>
<protein>
    <submittedName>
        <fullName evidence="1">Uncharacterized protein</fullName>
    </submittedName>
</protein>
<dbReference type="RefSeq" id="WP_059419653.1">
    <property type="nucleotide sequence ID" value="NZ_DF968308.1"/>
</dbReference>
<dbReference type="Proteomes" id="UP000053859">
    <property type="component" value="Unassembled WGS sequence"/>
</dbReference>